<evidence type="ECO:0000256" key="1">
    <source>
        <dbReference type="ARBA" id="ARBA00001298"/>
    </source>
</evidence>
<comment type="caution">
    <text evidence="6">The sequence shown here is derived from an EMBL/GenBank/DDBJ whole genome shotgun (WGS) entry which is preliminary data.</text>
</comment>
<dbReference type="CDD" id="cd00438">
    <property type="entry name" value="cupin_RmlC"/>
    <property type="match status" value="1"/>
</dbReference>
<keyword evidence="7" id="KW-1185">Reference proteome</keyword>
<evidence type="ECO:0000313" key="6">
    <source>
        <dbReference type="EMBL" id="MFC0202446.1"/>
    </source>
</evidence>
<comment type="catalytic activity">
    <reaction evidence="1 5">
        <text>dTDP-4-dehydro-6-deoxy-alpha-D-glucose = dTDP-4-dehydro-beta-L-rhamnose</text>
        <dbReference type="Rhea" id="RHEA:16969"/>
        <dbReference type="ChEBI" id="CHEBI:57649"/>
        <dbReference type="ChEBI" id="CHEBI:62830"/>
        <dbReference type="EC" id="5.1.3.13"/>
    </reaction>
</comment>
<dbReference type="InterPro" id="IPR014710">
    <property type="entry name" value="RmlC-like_jellyroll"/>
</dbReference>
<dbReference type="SUPFAM" id="SSF51182">
    <property type="entry name" value="RmlC-like cupins"/>
    <property type="match status" value="1"/>
</dbReference>
<dbReference type="GO" id="GO:0008830">
    <property type="term" value="F:dTDP-4-dehydrorhamnose 3,5-epimerase activity"/>
    <property type="evidence" value="ECO:0007669"/>
    <property type="project" value="UniProtKB-EC"/>
</dbReference>
<dbReference type="Proteomes" id="UP001589795">
    <property type="component" value="Unassembled WGS sequence"/>
</dbReference>
<comment type="function">
    <text evidence="2 5">Catalyzes the epimerization of the C3' and C5'positions of dTDP-6-deoxy-D-xylo-4-hexulose, forming dTDP-6-deoxy-L-lyxo-4-hexulose.</text>
</comment>
<dbReference type="EMBL" id="JBHLWQ010000188">
    <property type="protein sequence ID" value="MFC0202446.1"/>
    <property type="molecule type" value="Genomic_DNA"/>
</dbReference>
<evidence type="ECO:0000313" key="7">
    <source>
        <dbReference type="Proteomes" id="UP001589795"/>
    </source>
</evidence>
<evidence type="ECO:0000256" key="4">
    <source>
        <dbReference type="ARBA" id="ARBA00019595"/>
    </source>
</evidence>
<dbReference type="Pfam" id="PF00908">
    <property type="entry name" value="dTDP_sugar_isom"/>
    <property type="match status" value="1"/>
</dbReference>
<dbReference type="InterPro" id="IPR000888">
    <property type="entry name" value="RmlC-like"/>
</dbReference>
<sequence length="182" mass="20660">MRFTPTTLAGAVLIEPELREDARGHFARTFCEAEFAAAGLERRFPQQNHSYNHVAGTLRGMHFQHAPDTEVKVVRCTRGAIRDVIIDLRRDSSSYLQWEAFELTEENGRQLYVPKGFAHGYVTLTDQSAVSYLVSTPYAPAAEGGVRWNDPAFGIDWKMEVMQISEKDASWPDYRPHEWGLA</sequence>
<organism evidence="6 7">
    <name type="scientific">Paracoccus rhizosphaerae</name>
    <dbReference type="NCBI Taxonomy" id="1133347"/>
    <lineage>
        <taxon>Bacteria</taxon>
        <taxon>Pseudomonadati</taxon>
        <taxon>Pseudomonadota</taxon>
        <taxon>Alphaproteobacteria</taxon>
        <taxon>Rhodobacterales</taxon>
        <taxon>Paracoccaceae</taxon>
        <taxon>Paracoccus</taxon>
    </lineage>
</organism>
<dbReference type="InterPro" id="IPR011051">
    <property type="entry name" value="RmlC_Cupin_sf"/>
</dbReference>
<dbReference type="NCBIfam" id="TIGR01221">
    <property type="entry name" value="rmlC"/>
    <property type="match status" value="1"/>
</dbReference>
<protein>
    <recommendedName>
        <fullName evidence="4 5">dTDP-4-dehydrorhamnose 3,5-epimerase</fullName>
        <ecNumber evidence="3 5">5.1.3.13</ecNumber>
    </recommendedName>
    <alternativeName>
        <fullName evidence="5">Thymidine diphospho-4-keto-rhamnose 3,5-epimerase</fullName>
    </alternativeName>
</protein>
<comment type="similarity">
    <text evidence="5">Belongs to the dTDP-4-dehydrorhamnose 3,5-epimerase family.</text>
</comment>
<dbReference type="PANTHER" id="PTHR21047:SF2">
    <property type="entry name" value="THYMIDINE DIPHOSPHO-4-KETO-RHAMNOSE 3,5-EPIMERASE"/>
    <property type="match status" value="1"/>
</dbReference>
<keyword evidence="5 6" id="KW-0413">Isomerase</keyword>
<dbReference type="PANTHER" id="PTHR21047">
    <property type="entry name" value="DTDP-6-DEOXY-D-GLUCOSE-3,5 EPIMERASE"/>
    <property type="match status" value="1"/>
</dbReference>
<dbReference type="RefSeq" id="WP_265508803.1">
    <property type="nucleotide sequence ID" value="NZ_JAOTBE010000116.1"/>
</dbReference>
<name>A0ABV6CT67_9RHOB</name>
<comment type="subunit">
    <text evidence="5">Homodimer.</text>
</comment>
<dbReference type="Gene3D" id="2.60.120.10">
    <property type="entry name" value="Jelly Rolls"/>
    <property type="match status" value="1"/>
</dbReference>
<gene>
    <name evidence="6" type="primary">rfbC</name>
    <name evidence="6" type="ORF">ACFFIZ_19575</name>
</gene>
<evidence type="ECO:0000256" key="5">
    <source>
        <dbReference type="RuleBase" id="RU364069"/>
    </source>
</evidence>
<dbReference type="EC" id="5.1.3.13" evidence="3 5"/>
<evidence type="ECO:0000256" key="3">
    <source>
        <dbReference type="ARBA" id="ARBA00012098"/>
    </source>
</evidence>
<reference evidence="6 7" key="1">
    <citation type="submission" date="2024-09" db="EMBL/GenBank/DDBJ databases">
        <authorList>
            <person name="Sun Q."/>
            <person name="Mori K."/>
        </authorList>
    </citation>
    <scope>NUCLEOTIDE SEQUENCE [LARGE SCALE GENOMIC DNA]</scope>
    <source>
        <strain evidence="6 7">CCM 7904</strain>
    </source>
</reference>
<comment type="pathway">
    <text evidence="5">Carbohydrate biosynthesis; dTDP-L-rhamnose biosynthesis.</text>
</comment>
<proteinExistence type="inferred from homology"/>
<evidence type="ECO:0000256" key="2">
    <source>
        <dbReference type="ARBA" id="ARBA00001997"/>
    </source>
</evidence>
<accession>A0ABV6CT67</accession>